<evidence type="ECO:0000313" key="3">
    <source>
        <dbReference type="EMBL" id="KAB8069192.1"/>
    </source>
</evidence>
<dbReference type="PANTHER" id="PTHR37017">
    <property type="entry name" value="AB HYDROLASE-1 DOMAIN-CONTAINING PROTEIN-RELATED"/>
    <property type="match status" value="1"/>
</dbReference>
<keyword evidence="3" id="KW-0378">Hydrolase</keyword>
<dbReference type="Gene3D" id="3.40.50.1820">
    <property type="entry name" value="alpha/beta hydrolase"/>
    <property type="match status" value="1"/>
</dbReference>
<dbReference type="InterPro" id="IPR000073">
    <property type="entry name" value="AB_hydrolase_1"/>
</dbReference>
<dbReference type="AlphaFoldDB" id="A0A5N5WQ50"/>
<evidence type="ECO:0000256" key="1">
    <source>
        <dbReference type="SAM" id="Phobius"/>
    </source>
</evidence>
<dbReference type="InterPro" id="IPR052897">
    <property type="entry name" value="Sec-Metab_Biosynth_Hydrolase"/>
</dbReference>
<proteinExistence type="predicted"/>
<organism evidence="3 4">
    <name type="scientific">Aspergillus leporis</name>
    <dbReference type="NCBI Taxonomy" id="41062"/>
    <lineage>
        <taxon>Eukaryota</taxon>
        <taxon>Fungi</taxon>
        <taxon>Dikarya</taxon>
        <taxon>Ascomycota</taxon>
        <taxon>Pezizomycotina</taxon>
        <taxon>Eurotiomycetes</taxon>
        <taxon>Eurotiomycetidae</taxon>
        <taxon>Eurotiales</taxon>
        <taxon>Aspergillaceae</taxon>
        <taxon>Aspergillus</taxon>
        <taxon>Aspergillus subgen. Circumdati</taxon>
    </lineage>
</organism>
<dbReference type="GO" id="GO:0016787">
    <property type="term" value="F:hydrolase activity"/>
    <property type="evidence" value="ECO:0007669"/>
    <property type="project" value="UniProtKB-KW"/>
</dbReference>
<feature type="domain" description="AB hydrolase-1" evidence="2">
    <location>
        <begin position="9"/>
        <end position="240"/>
    </location>
</feature>
<gene>
    <name evidence="3" type="ORF">BDV29DRAFT_195080</name>
</gene>
<evidence type="ECO:0000259" key="2">
    <source>
        <dbReference type="Pfam" id="PF12697"/>
    </source>
</evidence>
<keyword evidence="1" id="KW-0812">Transmembrane</keyword>
<dbReference type="InterPro" id="IPR029058">
    <property type="entry name" value="AB_hydrolase_fold"/>
</dbReference>
<evidence type="ECO:0000313" key="4">
    <source>
        <dbReference type="Proteomes" id="UP000326565"/>
    </source>
</evidence>
<keyword evidence="1" id="KW-0472">Membrane</keyword>
<keyword evidence="1" id="KW-1133">Transmembrane helix</keyword>
<dbReference type="OrthoDB" id="1263307at2759"/>
<reference evidence="3 4" key="1">
    <citation type="submission" date="2019-04" db="EMBL/GenBank/DDBJ databases">
        <title>Friends and foes A comparative genomics study of 23 Aspergillus species from section Flavi.</title>
        <authorList>
            <consortium name="DOE Joint Genome Institute"/>
            <person name="Kjaerbolling I."/>
            <person name="Vesth T."/>
            <person name="Frisvad J.C."/>
            <person name="Nybo J.L."/>
            <person name="Theobald S."/>
            <person name="Kildgaard S."/>
            <person name="Isbrandt T."/>
            <person name="Kuo A."/>
            <person name="Sato A."/>
            <person name="Lyhne E.K."/>
            <person name="Kogle M.E."/>
            <person name="Wiebenga A."/>
            <person name="Kun R.S."/>
            <person name="Lubbers R.J."/>
            <person name="Makela M.R."/>
            <person name="Barry K."/>
            <person name="Chovatia M."/>
            <person name="Clum A."/>
            <person name="Daum C."/>
            <person name="Haridas S."/>
            <person name="He G."/>
            <person name="LaButti K."/>
            <person name="Lipzen A."/>
            <person name="Mondo S."/>
            <person name="Riley R."/>
            <person name="Salamov A."/>
            <person name="Simmons B.A."/>
            <person name="Magnuson J.K."/>
            <person name="Henrissat B."/>
            <person name="Mortensen U.H."/>
            <person name="Larsen T.O."/>
            <person name="Devries R.P."/>
            <person name="Grigoriev I.V."/>
            <person name="Machida M."/>
            <person name="Baker S.E."/>
            <person name="Andersen M.R."/>
        </authorList>
    </citation>
    <scope>NUCLEOTIDE SEQUENCE [LARGE SCALE GENOMIC DNA]</scope>
    <source>
        <strain evidence="3 4">CBS 151.66</strain>
    </source>
</reference>
<keyword evidence="4" id="KW-1185">Reference proteome</keyword>
<dbReference type="EMBL" id="ML732352">
    <property type="protein sequence ID" value="KAB8069192.1"/>
    <property type="molecule type" value="Genomic_DNA"/>
</dbReference>
<dbReference type="SUPFAM" id="SSF53474">
    <property type="entry name" value="alpha/beta-Hydrolases"/>
    <property type="match status" value="1"/>
</dbReference>
<feature type="transmembrane region" description="Helical" evidence="1">
    <location>
        <begin position="105"/>
        <end position="125"/>
    </location>
</feature>
<name>A0A5N5WQ50_9EURO</name>
<accession>A0A5N5WQ50</accession>
<dbReference type="Pfam" id="PF12697">
    <property type="entry name" value="Abhydrolase_6"/>
    <property type="match status" value="1"/>
</dbReference>
<dbReference type="Proteomes" id="UP000326565">
    <property type="component" value="Unassembled WGS sequence"/>
</dbReference>
<protein>
    <submittedName>
        <fullName evidence="3">Alpha/beta-hydrolase</fullName>
    </submittedName>
</protein>
<dbReference type="PANTHER" id="PTHR37017:SF10">
    <property type="entry name" value="AB HYDROLASE-1 DOMAIN-CONTAINING PROTEIN"/>
    <property type="match status" value="1"/>
</dbReference>
<sequence length="270" mass="30684">MTTYNNLAVVICHAVFHTPILSEPLIQEFKPHDIEVFCPQLPTSDLRRLDVGDLNNPDFDREPPATGYPSEWDDVEVDRPVLVVGHCTGAWVATESARPELHMKFWRAGGIIGIFYIGGFVFPVGESVLTFYLNGAMTEPTPFKKMHKYGTDGLITMTDAPRYLLNDLDKDTARKWAAKLTATPNLDATLANDAYSALHCAYLVLDAQKVLTKEFQEWMIRMRNFTIYHAPAGHSPQLSWTTGLAEKLMEFANRILASYPWLFMVYLFWF</sequence>